<dbReference type="PANTHER" id="PTHR48101">
    <property type="entry name" value="METHYLMALONYL-COA MUTASE, MITOCHONDRIAL-RELATED"/>
    <property type="match status" value="1"/>
</dbReference>
<dbReference type="Gene3D" id="3.20.20.240">
    <property type="entry name" value="Methylmalonyl-CoA mutase"/>
    <property type="match status" value="1"/>
</dbReference>
<dbReference type="InterPro" id="IPR016176">
    <property type="entry name" value="Cbl-dep_enz_cat"/>
</dbReference>
<reference evidence="3 4" key="1">
    <citation type="submission" date="2016-10" db="EMBL/GenBank/DDBJ databases">
        <title>Complete Genome Sequence of Peptococcaceae strain DCMF.</title>
        <authorList>
            <person name="Edwards R.J."/>
            <person name="Holland S.I."/>
            <person name="Deshpande N.P."/>
            <person name="Wong Y.K."/>
            <person name="Ertan H."/>
            <person name="Manefield M."/>
            <person name="Russell T.L."/>
            <person name="Lee M.J."/>
        </authorList>
    </citation>
    <scope>NUCLEOTIDE SEQUENCE [LARGE SCALE GENOMIC DNA]</scope>
    <source>
        <strain evidence="3 4">DCMF</strain>
    </source>
</reference>
<feature type="domain" description="Methylmalonyl-CoA mutase alpha/beta chain catalytic" evidence="2">
    <location>
        <begin position="10"/>
        <end position="526"/>
    </location>
</feature>
<evidence type="ECO:0000313" key="4">
    <source>
        <dbReference type="Proteomes" id="UP000323521"/>
    </source>
</evidence>
<dbReference type="OrthoDB" id="9762378at2"/>
<protein>
    <submittedName>
        <fullName evidence="3">Methylmalonyl-CoA mutase</fullName>
    </submittedName>
</protein>
<keyword evidence="1" id="KW-0413">Isomerase</keyword>
<sequence>MMQKEKKYQTMSGVPLKELYSPTDLESMGFDYNKDLNSSGQYPFTRGIKPGMYRDELWIMGQYSGFGSAEEANLRLRYLLEQGQTGFSIALDLPTQIGLDSDNSLSGGEVGKVGVAIDSIEDIEKLFDGIPLEKIRQIRTTANAIGPMMTALLVGFAEKNGIDPNKIKVLLQNDPLKECFARGAYIFPPDAAVKLAVDVIEYCSQRLTNWVPMALSGYHIRESGATAAQELAFCYADGISYFNEAVARGVSIDQFAPQMYTFFASQIDLLEEVAKFRAARKIWAKIMKERYGAQNPDSMKLSILAYTAGSTLIAQQPLNNIVRVTIETLAAILGGIQTLATSSYDEAFSIPTEEAVTVALRTQQIVANESGVINTVDPLGGSYAIESRTSEIEKEVYEYIERIDNMGGAVQCIKAGYFQRELAKEAYRFQKSIGGKERIIVGLNAYQNDEEEDIPIFVTDQASETKQIKRLNELKGRRDAAQVAKAIEKLRRDASKGKNIVPAAIEAAKAYVTLGEMTDCLKEVYGAFTDLGVY</sequence>
<name>A0A3G1KUH1_FORW1</name>
<dbReference type="InterPro" id="IPR006098">
    <property type="entry name" value="MMCoA_mutase_a_cat"/>
</dbReference>
<dbReference type="InterPro" id="IPR006099">
    <property type="entry name" value="MeMalonylCoA_mutase_a/b_cat"/>
</dbReference>
<dbReference type="KEGG" id="fwa:DCMF_16095"/>
<proteinExistence type="predicted"/>
<dbReference type="EMBL" id="CP017634">
    <property type="protein sequence ID" value="ATW26091.1"/>
    <property type="molecule type" value="Genomic_DNA"/>
</dbReference>
<evidence type="ECO:0000313" key="3">
    <source>
        <dbReference type="EMBL" id="ATW26091.1"/>
    </source>
</evidence>
<evidence type="ECO:0000256" key="1">
    <source>
        <dbReference type="ARBA" id="ARBA00023235"/>
    </source>
</evidence>
<dbReference type="Proteomes" id="UP000323521">
    <property type="component" value="Chromosome"/>
</dbReference>
<dbReference type="NCBIfam" id="TIGR00641">
    <property type="entry name" value="acid_CoA_mut_N"/>
    <property type="match status" value="1"/>
</dbReference>
<dbReference type="PANTHER" id="PTHR48101:SF1">
    <property type="entry name" value="METHYLMALONYL-COA MUTASE, LARGE SUBUNIT"/>
    <property type="match status" value="1"/>
</dbReference>
<gene>
    <name evidence="3" type="ORF">DCMF_16095</name>
</gene>
<dbReference type="SUPFAM" id="SSF51703">
    <property type="entry name" value="Cobalamin (vitamin B12)-dependent enzymes"/>
    <property type="match status" value="1"/>
</dbReference>
<keyword evidence="4" id="KW-1185">Reference proteome</keyword>
<dbReference type="GO" id="GO:0031419">
    <property type="term" value="F:cobalamin binding"/>
    <property type="evidence" value="ECO:0007669"/>
    <property type="project" value="InterPro"/>
</dbReference>
<organism evidence="3 4">
    <name type="scientific">Formimonas warabiya</name>
    <dbReference type="NCBI Taxonomy" id="1761012"/>
    <lineage>
        <taxon>Bacteria</taxon>
        <taxon>Bacillati</taxon>
        <taxon>Bacillota</taxon>
        <taxon>Clostridia</taxon>
        <taxon>Eubacteriales</taxon>
        <taxon>Peptococcaceae</taxon>
        <taxon>Candidatus Formimonas</taxon>
    </lineage>
</organism>
<dbReference type="GO" id="GO:0004494">
    <property type="term" value="F:methylmalonyl-CoA mutase activity"/>
    <property type="evidence" value="ECO:0007669"/>
    <property type="project" value="InterPro"/>
</dbReference>
<dbReference type="Pfam" id="PF01642">
    <property type="entry name" value="MM_CoA_mutase"/>
    <property type="match status" value="1"/>
</dbReference>
<dbReference type="RefSeq" id="WP_148135364.1">
    <property type="nucleotide sequence ID" value="NZ_CP017634.1"/>
</dbReference>
<evidence type="ECO:0000259" key="2">
    <source>
        <dbReference type="Pfam" id="PF01642"/>
    </source>
</evidence>
<accession>A0A3G1KUH1</accession>
<dbReference type="AlphaFoldDB" id="A0A3G1KUH1"/>